<keyword evidence="1" id="KW-1133">Transmembrane helix</keyword>
<evidence type="ECO:0000256" key="1">
    <source>
        <dbReference type="SAM" id="Phobius"/>
    </source>
</evidence>
<comment type="caution">
    <text evidence="2">The sequence shown here is derived from an EMBL/GenBank/DDBJ whole genome shotgun (WGS) entry which is preliminary data.</text>
</comment>
<evidence type="ECO:0000313" key="3">
    <source>
        <dbReference type="Proteomes" id="UP001432027"/>
    </source>
</evidence>
<evidence type="ECO:0000313" key="2">
    <source>
        <dbReference type="EMBL" id="GMT04161.1"/>
    </source>
</evidence>
<proteinExistence type="predicted"/>
<organism evidence="2 3">
    <name type="scientific">Pristionchus entomophagus</name>
    <dbReference type="NCBI Taxonomy" id="358040"/>
    <lineage>
        <taxon>Eukaryota</taxon>
        <taxon>Metazoa</taxon>
        <taxon>Ecdysozoa</taxon>
        <taxon>Nematoda</taxon>
        <taxon>Chromadorea</taxon>
        <taxon>Rhabditida</taxon>
        <taxon>Rhabditina</taxon>
        <taxon>Diplogasteromorpha</taxon>
        <taxon>Diplogasteroidea</taxon>
        <taxon>Neodiplogasteridae</taxon>
        <taxon>Pristionchus</taxon>
    </lineage>
</organism>
<keyword evidence="1" id="KW-0812">Transmembrane</keyword>
<accession>A0AAV5UCL9</accession>
<dbReference type="Proteomes" id="UP001432027">
    <property type="component" value="Unassembled WGS sequence"/>
</dbReference>
<name>A0AAV5UCL9_9BILA</name>
<sequence>GLSQPPLVSDRIIIEIEEEGGPHNQSTARLVDPPPISPSTLYQSLSSSTSIVNSLVPTHSSCTNTTHNIRDRPSPSSHHLEWKGMAGGCAGDGSLCSVCLGVFITLSVIAYLYIDVQINKAAT</sequence>
<feature type="non-terminal residue" evidence="2">
    <location>
        <position position="1"/>
    </location>
</feature>
<keyword evidence="1" id="KW-0472">Membrane</keyword>
<feature type="transmembrane region" description="Helical" evidence="1">
    <location>
        <begin position="93"/>
        <end position="114"/>
    </location>
</feature>
<dbReference type="EMBL" id="BTSX01000006">
    <property type="protein sequence ID" value="GMT04161.1"/>
    <property type="molecule type" value="Genomic_DNA"/>
</dbReference>
<keyword evidence="3" id="KW-1185">Reference proteome</keyword>
<protein>
    <submittedName>
        <fullName evidence="2">Uncharacterized protein</fullName>
    </submittedName>
</protein>
<reference evidence="2" key="1">
    <citation type="submission" date="2023-10" db="EMBL/GenBank/DDBJ databases">
        <title>Genome assembly of Pristionchus species.</title>
        <authorList>
            <person name="Yoshida K."/>
            <person name="Sommer R.J."/>
        </authorList>
    </citation>
    <scope>NUCLEOTIDE SEQUENCE</scope>
    <source>
        <strain evidence="2">RS0144</strain>
    </source>
</reference>
<dbReference type="AlphaFoldDB" id="A0AAV5UCL9"/>
<feature type="non-terminal residue" evidence="2">
    <location>
        <position position="123"/>
    </location>
</feature>
<gene>
    <name evidence="2" type="ORF">PENTCL1PPCAC_26335</name>
</gene>